<dbReference type="InterPro" id="IPR013083">
    <property type="entry name" value="Znf_RING/FYVE/PHD"/>
</dbReference>
<accession>A0A914IEN5</accession>
<feature type="compositionally biased region" description="Polar residues" evidence="4">
    <location>
        <begin position="1621"/>
        <end position="1633"/>
    </location>
</feature>
<evidence type="ECO:0000313" key="7">
    <source>
        <dbReference type="Proteomes" id="UP000887572"/>
    </source>
</evidence>
<feature type="region of interest" description="Disordered" evidence="4">
    <location>
        <begin position="759"/>
        <end position="801"/>
    </location>
</feature>
<keyword evidence="5" id="KW-0472">Membrane</keyword>
<protein>
    <submittedName>
        <fullName evidence="8">LAGLIDADG homing endonuclease</fullName>
    </submittedName>
</protein>
<dbReference type="SMART" id="SM00184">
    <property type="entry name" value="RING"/>
    <property type="match status" value="1"/>
</dbReference>
<dbReference type="InterPro" id="IPR001841">
    <property type="entry name" value="Znf_RING"/>
</dbReference>
<dbReference type="WBParaSite" id="Gr19_v10_g9209.t2">
    <property type="protein sequence ID" value="Gr19_v10_g9209.t2"/>
    <property type="gene ID" value="Gr19_v10_g9209"/>
</dbReference>
<reference evidence="8" key="1">
    <citation type="submission" date="2022-11" db="UniProtKB">
        <authorList>
            <consortium name="WormBaseParasite"/>
        </authorList>
    </citation>
    <scope>IDENTIFICATION</scope>
</reference>
<name>A0A914IEN5_GLORO</name>
<keyword evidence="7" id="KW-1185">Reference proteome</keyword>
<evidence type="ECO:0000256" key="5">
    <source>
        <dbReference type="SAM" id="Phobius"/>
    </source>
</evidence>
<dbReference type="SUPFAM" id="SSF57850">
    <property type="entry name" value="RING/U-box"/>
    <property type="match status" value="1"/>
</dbReference>
<evidence type="ECO:0000256" key="1">
    <source>
        <dbReference type="ARBA" id="ARBA00022771"/>
    </source>
</evidence>
<evidence type="ECO:0000256" key="2">
    <source>
        <dbReference type="ARBA" id="ARBA00022833"/>
    </source>
</evidence>
<feature type="region of interest" description="Disordered" evidence="4">
    <location>
        <begin position="1613"/>
        <end position="1633"/>
    </location>
</feature>
<dbReference type="Proteomes" id="UP000887572">
    <property type="component" value="Unplaced"/>
</dbReference>
<feature type="transmembrane region" description="Helical" evidence="5">
    <location>
        <begin position="1325"/>
        <end position="1347"/>
    </location>
</feature>
<organism evidence="7 8">
    <name type="scientific">Globodera rostochiensis</name>
    <name type="common">Golden nematode worm</name>
    <name type="synonym">Heterodera rostochiensis</name>
    <dbReference type="NCBI Taxonomy" id="31243"/>
    <lineage>
        <taxon>Eukaryota</taxon>
        <taxon>Metazoa</taxon>
        <taxon>Ecdysozoa</taxon>
        <taxon>Nematoda</taxon>
        <taxon>Chromadorea</taxon>
        <taxon>Rhabditida</taxon>
        <taxon>Tylenchina</taxon>
        <taxon>Tylenchomorpha</taxon>
        <taxon>Tylenchoidea</taxon>
        <taxon>Heteroderidae</taxon>
        <taxon>Heteroderinae</taxon>
        <taxon>Globodera</taxon>
    </lineage>
</organism>
<keyword evidence="2" id="KW-0862">Zinc</keyword>
<evidence type="ECO:0000259" key="6">
    <source>
        <dbReference type="PROSITE" id="PS50089"/>
    </source>
</evidence>
<feature type="transmembrane region" description="Helical" evidence="5">
    <location>
        <begin position="1424"/>
        <end position="1444"/>
    </location>
</feature>
<evidence type="ECO:0000256" key="4">
    <source>
        <dbReference type="SAM" id="MobiDB-lite"/>
    </source>
</evidence>
<keyword evidence="1 3" id="KW-0479">Metal-binding</keyword>
<keyword evidence="5" id="KW-1133">Transmembrane helix</keyword>
<proteinExistence type="predicted"/>
<feature type="region of interest" description="Disordered" evidence="4">
    <location>
        <begin position="449"/>
        <end position="472"/>
    </location>
</feature>
<feature type="region of interest" description="Disordered" evidence="4">
    <location>
        <begin position="926"/>
        <end position="957"/>
    </location>
</feature>
<evidence type="ECO:0000313" key="8">
    <source>
        <dbReference type="WBParaSite" id="Gr19_v10_g9209.t2"/>
    </source>
</evidence>
<dbReference type="GO" id="GO:0008270">
    <property type="term" value="F:zinc ion binding"/>
    <property type="evidence" value="ECO:0007669"/>
    <property type="project" value="UniProtKB-KW"/>
</dbReference>
<feature type="compositionally biased region" description="Acidic residues" evidence="4">
    <location>
        <begin position="462"/>
        <end position="472"/>
    </location>
</feature>
<dbReference type="PROSITE" id="PS50089">
    <property type="entry name" value="ZF_RING_2"/>
    <property type="match status" value="1"/>
</dbReference>
<sequence>MRLPPRNNDHRPGLPRGLETRNVTMPINWCHSVPSSRVTLTTYLRWVSDHERGLLISLRVGNESGRQIVHTHFTGAANAISKIFRCSFVFIQLPAQERISWDIAEAIYSSPVALSKYWTPLMSYILATLTQIEDGRTASYPTQSSTRRIGTFFKIEFFKLSVQSTDLHLLKILCEEFFDYKCTIKNPVNRSISRQNLQLYHYYNSKNMFTCCLSTQVIITIVGICAQMASGYIHCVKFLLYHHMQKLVWRLENKWGVNFGNNYALNDKETGKENLALLEIYTKKKMIAWKTMLTIYNEKLVDLTKTNDLIRIKFDFCLIIEGETQLKCNAISTENAEMFVKYFHRIVYEPEFEQNRAKKAQLIGTNIFNSLRAERRKDEAKELKAGKDGEGVAKIAIKNWKLAEPSIRVRVQVLANVAERICQKLQRNPLKPIKKLGINIYETVGNMQNSDNVKGGGNDGTASDDDNNSDTENALEEISSDFVVCIYHYMYAFSQNLIGKIEKKSKNFDKKLGGIYKKLRGKTRKRLEVAFYADGVKELDKWLDSEKCSSSDRAAEAENDGAEMEDPFKNCANVTESHNVGEEDTVLIGEGGLLDKSFDEFLLPCASKFFAAVAGDQFEYALFVNVHTMQLDAKMEFPLTMKIDKTPTNGQHNARDQCFMMRELLISLNKNLAHRLNFQKITTRKEKERWTSLHQQYENLDLEKLDNNFLHRMGTKLALGYQSIERKLHKWNASGTLTHPIRDEYRKALEGTKQAMAKLGKAITKRRKKRTIGQKDDILSKKQQNRSGSSSGHLGGGDKQCKKEHKTLKDFLDEEHDIESLPTDTPQNAVKKIDKKLIEIRGEIENDALGKRLKVYQLFFRAFYIALALELFDRMENQGMTNWHFVLRTDEPQQKVSAKDKENVEMIKKQLQIFDEIVKRMGKKVSKSSSKNLKKSETIGNMPKTKSEDKAGGGGGLGEDENIGMGFELRFMGYTIENSGAELLESLQDEMKLNLDQFNMSFDAQCDLTNDLTDCFAASDGLDFAEQLEKFSLLGKGNDEMGTLQRAVESLFKKLNRWSYKFGQKRKRNGNLFKRFYFSNIETIVGGIPKLMTDQLSPFEIIIPFYLPIKDSINFVMKKVVVGPTETFRAWVVDLLARAELSINDKDEQFEAQKQKGEVQIKEIELSKIDPSIHFPNAPLSLNESLKPILQKMMAEEKEASTNKKKNLKTNKPLEKFKEFAKTLKDLFTNFVLQNGHKFIKVGDDEKAENSPAVANTKKRQRRRKRGITAGAGINAYIPAGKPGSSTIEALLIDAKLTETSLTTPLPGLQLHWIHFNHAVMLGKYNLAMSFVTCVLVLFAIASMLYWWHALKLAVHMAVMFVKLFLKQAMGTSSSSNTRKHGNFVKENLCSCCVSKLRAISFWKVEVDSMDRDVKRLANVGRGALATVVAAGSGVAAAFAVAFAGPVGIPVALMGAVTVDVVGDALAIKDDITHDCLEVLYKCDQCGHEVHFTYEITRHKSSRTAGRYSKRYSHPYTKRLYCSGTKMFMDVNRVFEGMWRDFHAVTKNCKKQFTFKKTMPPDVAIGESLKNSHQKFTEYQLSIPINGNQLFKLKLMRLTLSIFAYKEDKNLNESNDQNNNLPEQNANSTNSNEKINENSLSFAEVKADNDERNDCSICLETLNSEKLTMKLHESHNQNSQHIFHKDCIIKWIGAQGKIRCPLCNKETTFVTSTTFRAIFNGSTQMSLFMSINPMAKLVQIANGQTDDDDFKQIQAKSAIKKIAAFVNSSEQTFVYDRCSVS</sequence>
<feature type="domain" description="RING-type" evidence="6">
    <location>
        <begin position="1655"/>
        <end position="1704"/>
    </location>
</feature>
<keyword evidence="5" id="KW-0812">Transmembrane</keyword>
<evidence type="ECO:0000256" key="3">
    <source>
        <dbReference type="PROSITE-ProRule" id="PRU00175"/>
    </source>
</evidence>
<keyword evidence="1 3" id="KW-0863">Zinc-finger</keyword>
<feature type="compositionally biased region" description="Basic residues" evidence="4">
    <location>
        <begin position="763"/>
        <end position="772"/>
    </location>
</feature>
<dbReference type="Gene3D" id="3.30.40.10">
    <property type="entry name" value="Zinc/RING finger domain, C3HC4 (zinc finger)"/>
    <property type="match status" value="1"/>
</dbReference>